<dbReference type="Pfam" id="PF11954">
    <property type="entry name" value="DUF3471"/>
    <property type="match status" value="1"/>
</dbReference>
<evidence type="ECO:0000259" key="2">
    <source>
        <dbReference type="Pfam" id="PF11954"/>
    </source>
</evidence>
<dbReference type="SUPFAM" id="SSF56601">
    <property type="entry name" value="beta-lactamase/transpeptidase-like"/>
    <property type="match status" value="1"/>
</dbReference>
<sequence>MNRTFINLDGLKNDENVASPHHVNLVDDETYVLPYMKWDNVAPAASMNSSAMDLTRWIRFQLELGNWNDKQLISSENLWETRELHTSKPPDIGSSRIWPSMHFAGYGLGWELYDYHGWKVIAHEGGSDGMLTRLVIVPEEDFGFVMLTNSISALTIGLEYYILDQYYAGESYDWCNIYLNNAMGYLEYTDNEWNEYIESADRSQKPSQSLRDYTGTYSCDLYGDVEVSLKRGSLVLDFVPSDRLIGDLTAFTKDTFLIDLRDMPAFPQGTVKFELDNAGVVSGLEVYIPSPDFDFTELELRRVK</sequence>
<dbReference type="EMBL" id="LAZR01043246">
    <property type="protein sequence ID" value="KKL07552.1"/>
    <property type="molecule type" value="Genomic_DNA"/>
</dbReference>
<dbReference type="InterPro" id="IPR050491">
    <property type="entry name" value="AmpC-like"/>
</dbReference>
<dbReference type="PANTHER" id="PTHR46825">
    <property type="entry name" value="D-ALANYL-D-ALANINE-CARBOXYPEPTIDASE/ENDOPEPTIDASE AMPH"/>
    <property type="match status" value="1"/>
</dbReference>
<proteinExistence type="predicted"/>
<accession>A0A0F9B1A4</accession>
<evidence type="ECO:0000259" key="1">
    <source>
        <dbReference type="Pfam" id="PF00144"/>
    </source>
</evidence>
<dbReference type="AlphaFoldDB" id="A0A0F9B1A4"/>
<dbReference type="InterPro" id="IPR001466">
    <property type="entry name" value="Beta-lactam-related"/>
</dbReference>
<feature type="domain" description="Peptidase S12 Pab87-related C-terminal" evidence="2">
    <location>
        <begin position="202"/>
        <end position="301"/>
    </location>
</feature>
<evidence type="ECO:0000313" key="3">
    <source>
        <dbReference type="EMBL" id="KKL07552.1"/>
    </source>
</evidence>
<organism evidence="3">
    <name type="scientific">marine sediment metagenome</name>
    <dbReference type="NCBI Taxonomy" id="412755"/>
    <lineage>
        <taxon>unclassified sequences</taxon>
        <taxon>metagenomes</taxon>
        <taxon>ecological metagenomes</taxon>
    </lineage>
</organism>
<evidence type="ECO:0008006" key="4">
    <source>
        <dbReference type="Google" id="ProtNLM"/>
    </source>
</evidence>
<name>A0A0F9B1A4_9ZZZZ</name>
<reference evidence="3" key="1">
    <citation type="journal article" date="2015" name="Nature">
        <title>Complex archaea that bridge the gap between prokaryotes and eukaryotes.</title>
        <authorList>
            <person name="Spang A."/>
            <person name="Saw J.H."/>
            <person name="Jorgensen S.L."/>
            <person name="Zaremba-Niedzwiedzka K."/>
            <person name="Martijn J."/>
            <person name="Lind A.E."/>
            <person name="van Eijk R."/>
            <person name="Schleper C."/>
            <person name="Guy L."/>
            <person name="Ettema T.J."/>
        </authorList>
    </citation>
    <scope>NUCLEOTIDE SEQUENCE</scope>
</reference>
<protein>
    <recommendedName>
        <fullName evidence="4">Beta-lactamase-related domain-containing protein</fullName>
    </recommendedName>
</protein>
<dbReference type="InterPro" id="IPR012338">
    <property type="entry name" value="Beta-lactam/transpept-like"/>
</dbReference>
<dbReference type="InterPro" id="IPR021860">
    <property type="entry name" value="Peptidase_S12_Pab87-rel_C"/>
</dbReference>
<comment type="caution">
    <text evidence="3">The sequence shown here is derived from an EMBL/GenBank/DDBJ whole genome shotgun (WGS) entry which is preliminary data.</text>
</comment>
<dbReference type="PANTHER" id="PTHR46825:SF15">
    <property type="entry name" value="BETA-LACTAMASE-RELATED DOMAIN-CONTAINING PROTEIN"/>
    <property type="match status" value="1"/>
</dbReference>
<dbReference type="Gene3D" id="3.40.710.10">
    <property type="entry name" value="DD-peptidase/beta-lactamase superfamily"/>
    <property type="match status" value="1"/>
</dbReference>
<feature type="domain" description="Beta-lactamase-related" evidence="1">
    <location>
        <begin position="3"/>
        <end position="150"/>
    </location>
</feature>
<dbReference type="Pfam" id="PF00144">
    <property type="entry name" value="Beta-lactamase"/>
    <property type="match status" value="1"/>
</dbReference>
<dbReference type="Gene3D" id="2.40.128.600">
    <property type="match status" value="1"/>
</dbReference>
<gene>
    <name evidence="3" type="ORF">LCGC14_2584890</name>
</gene>